<keyword evidence="2" id="KW-1185">Reference proteome</keyword>
<evidence type="ECO:0000313" key="1">
    <source>
        <dbReference type="EMBL" id="TFE88216.1"/>
    </source>
</evidence>
<proteinExistence type="predicted"/>
<sequence length="130" mass="13921">MNYAPRTMLEMSAALLVFLMAAGSGLILFQTGASLNSLAYVTGQSQDRNLQQIAVPLSGDGSVSGAEVLQAIARLDDGDAEMVVDGVRFAPPLEREQLSSAGIRLKGRYQPAYERDASGHLQRLTLRSLP</sequence>
<gene>
    <name evidence="1" type="ORF">B5M42_09790</name>
</gene>
<evidence type="ECO:0000313" key="2">
    <source>
        <dbReference type="Proteomes" id="UP000298246"/>
    </source>
</evidence>
<reference evidence="1 2" key="1">
    <citation type="submission" date="2017-03" db="EMBL/GenBank/DDBJ databases">
        <title>Isolation of Levoglucosan Utilizing Bacteria.</title>
        <authorList>
            <person name="Arya A.S."/>
        </authorList>
    </citation>
    <scope>NUCLEOTIDE SEQUENCE [LARGE SCALE GENOMIC DNA]</scope>
    <source>
        <strain evidence="1 2">MEC069</strain>
    </source>
</reference>
<dbReference type="AlphaFoldDB" id="A0A4Y8Q333"/>
<name>A0A4Y8Q333_9BACL</name>
<dbReference type="EMBL" id="MYFO01000010">
    <property type="protein sequence ID" value="TFE88216.1"/>
    <property type="molecule type" value="Genomic_DNA"/>
</dbReference>
<protein>
    <submittedName>
        <fullName evidence="1">Uncharacterized protein</fullName>
    </submittedName>
</protein>
<organism evidence="1 2">
    <name type="scientific">Paenibacillus athensensis</name>
    <dbReference type="NCBI Taxonomy" id="1967502"/>
    <lineage>
        <taxon>Bacteria</taxon>
        <taxon>Bacillati</taxon>
        <taxon>Bacillota</taxon>
        <taxon>Bacilli</taxon>
        <taxon>Bacillales</taxon>
        <taxon>Paenibacillaceae</taxon>
        <taxon>Paenibacillus</taxon>
    </lineage>
</organism>
<dbReference type="RefSeq" id="WP_134752255.1">
    <property type="nucleotide sequence ID" value="NZ_MYFO02000004.1"/>
</dbReference>
<dbReference type="OrthoDB" id="2646187at2"/>
<dbReference type="Proteomes" id="UP000298246">
    <property type="component" value="Unassembled WGS sequence"/>
</dbReference>
<accession>A0A4Y8Q333</accession>
<comment type="caution">
    <text evidence="1">The sequence shown here is derived from an EMBL/GenBank/DDBJ whole genome shotgun (WGS) entry which is preliminary data.</text>
</comment>